<keyword evidence="3" id="KW-1185">Reference proteome</keyword>
<organism evidence="2 3">
    <name type="scientific">Jaapia argillacea MUCL 33604</name>
    <dbReference type="NCBI Taxonomy" id="933084"/>
    <lineage>
        <taxon>Eukaryota</taxon>
        <taxon>Fungi</taxon>
        <taxon>Dikarya</taxon>
        <taxon>Basidiomycota</taxon>
        <taxon>Agaricomycotina</taxon>
        <taxon>Agaricomycetes</taxon>
        <taxon>Agaricomycetidae</taxon>
        <taxon>Jaapiales</taxon>
        <taxon>Jaapiaceae</taxon>
        <taxon>Jaapia</taxon>
    </lineage>
</organism>
<dbReference type="EMBL" id="KL197717">
    <property type="protein sequence ID" value="KDQ58736.1"/>
    <property type="molecule type" value="Genomic_DNA"/>
</dbReference>
<reference evidence="3" key="1">
    <citation type="journal article" date="2014" name="Proc. Natl. Acad. Sci. U.S.A.">
        <title>Extensive sampling of basidiomycete genomes demonstrates inadequacy of the white-rot/brown-rot paradigm for wood decay fungi.</title>
        <authorList>
            <person name="Riley R."/>
            <person name="Salamov A.A."/>
            <person name="Brown D.W."/>
            <person name="Nagy L.G."/>
            <person name="Floudas D."/>
            <person name="Held B.W."/>
            <person name="Levasseur A."/>
            <person name="Lombard V."/>
            <person name="Morin E."/>
            <person name="Otillar R."/>
            <person name="Lindquist E.A."/>
            <person name="Sun H."/>
            <person name="LaButti K.M."/>
            <person name="Schmutz J."/>
            <person name="Jabbour D."/>
            <person name="Luo H."/>
            <person name="Baker S.E."/>
            <person name="Pisabarro A.G."/>
            <person name="Walton J.D."/>
            <person name="Blanchette R.A."/>
            <person name="Henrissat B."/>
            <person name="Martin F."/>
            <person name="Cullen D."/>
            <person name="Hibbett D.S."/>
            <person name="Grigoriev I.V."/>
        </authorList>
    </citation>
    <scope>NUCLEOTIDE SEQUENCE [LARGE SCALE GENOMIC DNA]</scope>
    <source>
        <strain evidence="3">MUCL 33604</strain>
    </source>
</reference>
<feature type="region of interest" description="Disordered" evidence="1">
    <location>
        <begin position="129"/>
        <end position="167"/>
    </location>
</feature>
<dbReference type="AlphaFoldDB" id="A0A067Q816"/>
<name>A0A067Q816_9AGAM</name>
<sequence>MNLGSAAEHVGPPYTSSYWNQWIQAQRAQSQVPHPIPQGQATLHDTLNAFMRFVLHPYLESRQSKIMERFGILEESINRLSTEVIGDREERNGKMDEVKELLKVKLPPLPIPQSKTEIINDVSSNLANTGFAGAPFPSHPTGPPIHEPPPPEFATGQDEQIHCETPG</sequence>
<dbReference type="HOGENOM" id="CLU_1594783_0_0_1"/>
<dbReference type="Proteomes" id="UP000027265">
    <property type="component" value="Unassembled WGS sequence"/>
</dbReference>
<evidence type="ECO:0000313" key="2">
    <source>
        <dbReference type="EMBL" id="KDQ58736.1"/>
    </source>
</evidence>
<feature type="compositionally biased region" description="Pro residues" evidence="1">
    <location>
        <begin position="137"/>
        <end position="152"/>
    </location>
</feature>
<evidence type="ECO:0000256" key="1">
    <source>
        <dbReference type="SAM" id="MobiDB-lite"/>
    </source>
</evidence>
<accession>A0A067Q816</accession>
<evidence type="ECO:0000313" key="3">
    <source>
        <dbReference type="Proteomes" id="UP000027265"/>
    </source>
</evidence>
<dbReference type="InParanoid" id="A0A067Q816"/>
<gene>
    <name evidence="2" type="ORF">JAAARDRAFT_678785</name>
</gene>
<protein>
    <submittedName>
        <fullName evidence="2">Uncharacterized protein</fullName>
    </submittedName>
</protein>
<proteinExistence type="predicted"/>